<keyword evidence="2" id="KW-0812">Transmembrane</keyword>
<evidence type="ECO:0000313" key="3">
    <source>
        <dbReference type="EMBL" id="KAG2605924.1"/>
    </source>
</evidence>
<sequence length="124" mass="13971">MQPRCVLFPIPQFLVFVYTLTAIRGTSRFLRPRMRRAERSLDAQRNHRGNARGRQAETRRSPVGVDVRSATPRGARDAEVLRPSSRATSQSPQLAVDLLGARQPAWLVSVAASLLFWRLVTGKY</sequence>
<evidence type="ECO:0000313" key="4">
    <source>
        <dbReference type="Proteomes" id="UP000823388"/>
    </source>
</evidence>
<reference evidence="3 4" key="1">
    <citation type="submission" date="2020-05" db="EMBL/GenBank/DDBJ databases">
        <title>WGS assembly of Panicum virgatum.</title>
        <authorList>
            <person name="Lovell J.T."/>
            <person name="Jenkins J."/>
            <person name="Shu S."/>
            <person name="Juenger T.E."/>
            <person name="Schmutz J."/>
        </authorList>
    </citation>
    <scope>NUCLEOTIDE SEQUENCE [LARGE SCALE GENOMIC DNA]</scope>
    <source>
        <strain evidence="4">cv. AP13</strain>
    </source>
</reference>
<feature type="transmembrane region" description="Helical" evidence="2">
    <location>
        <begin position="6"/>
        <end position="26"/>
    </location>
</feature>
<feature type="region of interest" description="Disordered" evidence="1">
    <location>
        <begin position="39"/>
        <end position="90"/>
    </location>
</feature>
<proteinExistence type="predicted"/>
<evidence type="ECO:0000256" key="2">
    <source>
        <dbReference type="SAM" id="Phobius"/>
    </source>
</evidence>
<keyword evidence="4" id="KW-1185">Reference proteome</keyword>
<dbReference type="EMBL" id="CM029044">
    <property type="protein sequence ID" value="KAG2605924.1"/>
    <property type="molecule type" value="Genomic_DNA"/>
</dbReference>
<evidence type="ECO:0000256" key="1">
    <source>
        <dbReference type="SAM" id="MobiDB-lite"/>
    </source>
</evidence>
<organism evidence="3 4">
    <name type="scientific">Panicum virgatum</name>
    <name type="common">Blackwell switchgrass</name>
    <dbReference type="NCBI Taxonomy" id="38727"/>
    <lineage>
        <taxon>Eukaryota</taxon>
        <taxon>Viridiplantae</taxon>
        <taxon>Streptophyta</taxon>
        <taxon>Embryophyta</taxon>
        <taxon>Tracheophyta</taxon>
        <taxon>Spermatophyta</taxon>
        <taxon>Magnoliopsida</taxon>
        <taxon>Liliopsida</taxon>
        <taxon>Poales</taxon>
        <taxon>Poaceae</taxon>
        <taxon>PACMAD clade</taxon>
        <taxon>Panicoideae</taxon>
        <taxon>Panicodae</taxon>
        <taxon>Paniceae</taxon>
        <taxon>Panicinae</taxon>
        <taxon>Panicum</taxon>
        <taxon>Panicum sect. Hiantes</taxon>
    </lineage>
</organism>
<accession>A0A8T0T9T8</accession>
<dbReference type="AlphaFoldDB" id="A0A8T0T9T8"/>
<keyword evidence="2" id="KW-1133">Transmembrane helix</keyword>
<protein>
    <submittedName>
        <fullName evidence="3">Uncharacterized protein</fullName>
    </submittedName>
</protein>
<dbReference type="Proteomes" id="UP000823388">
    <property type="component" value="Chromosome 4N"/>
</dbReference>
<keyword evidence="2" id="KW-0472">Membrane</keyword>
<gene>
    <name evidence="3" type="ORF">PVAP13_4NG301200</name>
</gene>
<comment type="caution">
    <text evidence="3">The sequence shown here is derived from an EMBL/GenBank/DDBJ whole genome shotgun (WGS) entry which is preliminary data.</text>
</comment>
<name>A0A8T0T9T8_PANVG</name>